<accession>A0ABY4YN28</accession>
<evidence type="ECO:0000313" key="2">
    <source>
        <dbReference type="Proteomes" id="UP001056535"/>
    </source>
</evidence>
<evidence type="ECO:0000313" key="1">
    <source>
        <dbReference type="EMBL" id="USQ77748.1"/>
    </source>
</evidence>
<gene>
    <name evidence="1" type="ORF">NF557_07580</name>
</gene>
<dbReference type="Proteomes" id="UP001056535">
    <property type="component" value="Chromosome"/>
</dbReference>
<keyword evidence="2" id="KW-1185">Reference proteome</keyword>
<sequence>MATTNSGKSPESGFTPNLEEAADRIRDLNEKMITASKQSGNVTLDAYEKTLKGLLDFQEKSASATQLDWVQAIAKAHATYITDVSKAFTSAARDALK</sequence>
<protein>
    <submittedName>
        <fullName evidence="1">Uncharacterized protein</fullName>
    </submittedName>
</protein>
<proteinExistence type="predicted"/>
<dbReference type="RefSeq" id="WP_252623253.1">
    <property type="nucleotide sequence ID" value="NZ_CP099490.1"/>
</dbReference>
<organism evidence="1 2">
    <name type="scientific">Ornithinimicrobium cryptoxanthini</name>
    <dbReference type="NCBI Taxonomy" id="2934161"/>
    <lineage>
        <taxon>Bacteria</taxon>
        <taxon>Bacillati</taxon>
        <taxon>Actinomycetota</taxon>
        <taxon>Actinomycetes</taxon>
        <taxon>Micrococcales</taxon>
        <taxon>Ornithinimicrobiaceae</taxon>
        <taxon>Ornithinimicrobium</taxon>
    </lineage>
</organism>
<reference evidence="1" key="1">
    <citation type="submission" date="2022-06" db="EMBL/GenBank/DDBJ databases">
        <title>Ornithinimicrobium JY.X270.</title>
        <authorList>
            <person name="Huang Y."/>
        </authorList>
    </citation>
    <scope>NUCLEOTIDE SEQUENCE</scope>
    <source>
        <strain evidence="1">JY.X270</strain>
    </source>
</reference>
<name>A0ABY4YN28_9MICO</name>
<dbReference type="EMBL" id="CP099490">
    <property type="protein sequence ID" value="USQ77748.1"/>
    <property type="molecule type" value="Genomic_DNA"/>
</dbReference>